<gene>
    <name evidence="2" type="primary">malT_2</name>
    <name evidence="2" type="ORF">SCABRO_03855</name>
</gene>
<organism evidence="2 3">
    <name type="scientific">Candidatus Scalindua brodae</name>
    <dbReference type="NCBI Taxonomy" id="237368"/>
    <lineage>
        <taxon>Bacteria</taxon>
        <taxon>Pseudomonadati</taxon>
        <taxon>Planctomycetota</taxon>
        <taxon>Candidatus Brocadiia</taxon>
        <taxon>Candidatus Brocadiales</taxon>
        <taxon>Candidatus Scalinduaceae</taxon>
        <taxon>Candidatus Scalindua</taxon>
    </lineage>
</organism>
<dbReference type="GO" id="GO:0003677">
    <property type="term" value="F:DNA binding"/>
    <property type="evidence" value="ECO:0007669"/>
    <property type="project" value="InterPro"/>
</dbReference>
<dbReference type="InterPro" id="IPR005158">
    <property type="entry name" value="BTAD"/>
</dbReference>
<sequence>MGWESMLRNDYASALEYVESAVKICIDVGAPFHEALGRLGLAQVLFEQGDYKKAELHLNRSLLYARKTRSVALEYHAVLIAAYFAFKQGNESEGHNSLSQAMALGKSNAYIHYTAWWRPDMMTGLCIRSLEAGIETAYVQEMICRRNLVPDQPPVECEDWPWTLKIYTLGRFVVLKDGVPIRFNGKAQHKLMDFLKTLIAFGGREVGEHQLVEALWPNAEGDTAHWSFATTLKRLRKLLAHKDSLILRDGRLSLNAHYCWVDIWAFGRLLGQVENLLLKQEPYQQSTAQIKGLTQKAMALYQGAFLKNESSQPWGLSRQENIHNRYKNLLEAIGLYWEVAGDHLAAIACYRKGVEVDNLSELFYQRLMACFKQLNLRTEAVSVYHLCKDALQSSLNINPSQKTETIFKSLHTEEAEKDR</sequence>
<dbReference type="Gene3D" id="1.10.10.10">
    <property type="entry name" value="Winged helix-like DNA-binding domain superfamily/Winged helix DNA-binding domain"/>
    <property type="match status" value="1"/>
</dbReference>
<dbReference type="InterPro" id="IPR016032">
    <property type="entry name" value="Sig_transdc_resp-reg_C-effctor"/>
</dbReference>
<dbReference type="PANTHER" id="PTHR35807">
    <property type="entry name" value="TRANSCRIPTIONAL REGULATOR REDD-RELATED"/>
    <property type="match status" value="1"/>
</dbReference>
<evidence type="ECO:0000313" key="2">
    <source>
        <dbReference type="EMBL" id="KHE90470.1"/>
    </source>
</evidence>
<dbReference type="Pfam" id="PF03704">
    <property type="entry name" value="BTAD"/>
    <property type="match status" value="1"/>
</dbReference>
<dbReference type="AlphaFoldDB" id="A0A0B0EID8"/>
<comment type="caution">
    <text evidence="2">The sequence shown here is derived from an EMBL/GenBank/DDBJ whole genome shotgun (WGS) entry which is preliminary data.</text>
</comment>
<name>A0A0B0EID8_9BACT</name>
<dbReference type="SUPFAM" id="SSF48452">
    <property type="entry name" value="TPR-like"/>
    <property type="match status" value="2"/>
</dbReference>
<dbReference type="Gene3D" id="1.25.40.10">
    <property type="entry name" value="Tetratricopeptide repeat domain"/>
    <property type="match status" value="2"/>
</dbReference>
<protein>
    <submittedName>
        <fullName evidence="2">ATP dependent transcriptional activator</fullName>
    </submittedName>
</protein>
<feature type="domain" description="Bacterial transcriptional activator" evidence="1">
    <location>
        <begin position="261"/>
        <end position="411"/>
    </location>
</feature>
<dbReference type="Pfam" id="PF13424">
    <property type="entry name" value="TPR_12"/>
    <property type="match status" value="1"/>
</dbReference>
<dbReference type="PANTHER" id="PTHR35807:SF2">
    <property type="entry name" value="TRANSCRIPTIONAL ACTIVATOR DOMAIN"/>
    <property type="match status" value="1"/>
</dbReference>
<dbReference type="InterPro" id="IPR036388">
    <property type="entry name" value="WH-like_DNA-bd_sf"/>
</dbReference>
<accession>A0A0B0EID8</accession>
<reference evidence="2 3" key="1">
    <citation type="submission" date="2014-10" db="EMBL/GenBank/DDBJ databases">
        <title>Draft genome of anammox bacterium scalindua brodae, obtained using differential coverage binning of sequence data from two enrichment reactors.</title>
        <authorList>
            <person name="Speth D.R."/>
            <person name="Russ L."/>
            <person name="Kartal B."/>
            <person name="Op den Camp H.J."/>
            <person name="Dutilh B.E."/>
            <person name="Jetten M.S."/>
        </authorList>
    </citation>
    <scope>NUCLEOTIDE SEQUENCE [LARGE SCALE GENOMIC DNA]</scope>
    <source>
        <strain evidence="2">RU1</strain>
    </source>
</reference>
<dbReference type="GO" id="GO:0006355">
    <property type="term" value="P:regulation of DNA-templated transcription"/>
    <property type="evidence" value="ECO:0007669"/>
    <property type="project" value="InterPro"/>
</dbReference>
<dbReference type="Proteomes" id="UP000030652">
    <property type="component" value="Unassembled WGS sequence"/>
</dbReference>
<dbReference type="InterPro" id="IPR051677">
    <property type="entry name" value="AfsR-DnrI-RedD_regulator"/>
</dbReference>
<dbReference type="eggNOG" id="COG3629">
    <property type="taxonomic scope" value="Bacteria"/>
</dbReference>
<dbReference type="SUPFAM" id="SSF46894">
    <property type="entry name" value="C-terminal effector domain of the bipartite response regulators"/>
    <property type="match status" value="1"/>
</dbReference>
<evidence type="ECO:0000259" key="1">
    <source>
        <dbReference type="SMART" id="SM01043"/>
    </source>
</evidence>
<evidence type="ECO:0000313" key="3">
    <source>
        <dbReference type="Proteomes" id="UP000030652"/>
    </source>
</evidence>
<proteinExistence type="predicted"/>
<dbReference type="eggNOG" id="COG2909">
    <property type="taxonomic scope" value="Bacteria"/>
</dbReference>
<dbReference type="InterPro" id="IPR011990">
    <property type="entry name" value="TPR-like_helical_dom_sf"/>
</dbReference>
<dbReference type="EMBL" id="JRYO01000264">
    <property type="protein sequence ID" value="KHE90470.1"/>
    <property type="molecule type" value="Genomic_DNA"/>
</dbReference>
<dbReference type="SMART" id="SM01043">
    <property type="entry name" value="BTAD"/>
    <property type="match status" value="1"/>
</dbReference>